<dbReference type="EMBL" id="LLGC01000179">
    <property type="protein sequence ID" value="KQE03603.1"/>
    <property type="molecule type" value="Genomic_DNA"/>
</dbReference>
<dbReference type="InterPro" id="IPR027417">
    <property type="entry name" value="P-loop_NTPase"/>
</dbReference>
<dbReference type="PANTHER" id="PTHR32114:SF2">
    <property type="entry name" value="ABC TRANSPORTER ABCH.3"/>
    <property type="match status" value="1"/>
</dbReference>
<proteinExistence type="predicted"/>
<dbReference type="Gene3D" id="3.40.50.300">
    <property type="entry name" value="P-loop containing nucleotide triphosphate hydrolases"/>
    <property type="match status" value="2"/>
</dbReference>
<feature type="domain" description="RecF/RecN/SMC N-terminal" evidence="2">
    <location>
        <begin position="41"/>
        <end position="637"/>
    </location>
</feature>
<organism evidence="3 4">
    <name type="scientific">Acinetobacter baumannii</name>
    <dbReference type="NCBI Taxonomy" id="470"/>
    <lineage>
        <taxon>Bacteria</taxon>
        <taxon>Pseudomonadati</taxon>
        <taxon>Pseudomonadota</taxon>
        <taxon>Gammaproteobacteria</taxon>
        <taxon>Moraxellales</taxon>
        <taxon>Moraxellaceae</taxon>
        <taxon>Acinetobacter</taxon>
        <taxon>Acinetobacter calcoaceticus/baumannii complex</taxon>
    </lineage>
</organism>
<dbReference type="SUPFAM" id="SSF52540">
    <property type="entry name" value="P-loop containing nucleoside triphosphate hydrolases"/>
    <property type="match status" value="1"/>
</dbReference>
<feature type="coiled-coil region" evidence="1">
    <location>
        <begin position="179"/>
        <end position="234"/>
    </location>
</feature>
<feature type="coiled-coil region" evidence="1">
    <location>
        <begin position="421"/>
        <end position="476"/>
    </location>
</feature>
<name>A0AAP1ADE3_ACIBA</name>
<protein>
    <recommendedName>
        <fullName evidence="2">RecF/RecN/SMC N-terminal domain-containing protein</fullName>
    </recommendedName>
</protein>
<reference evidence="3 4" key="1">
    <citation type="submission" date="2015-10" db="EMBL/GenBank/DDBJ databases">
        <title>The utility of whole genome sequencing in characterizing Acinetobacter epidemiology and analyzing hospital outbreaks.</title>
        <authorList>
            <person name="Ozer E.A."/>
            <person name="Fitzpatrick M.A."/>
            <person name="Hauser A.R."/>
        </authorList>
    </citation>
    <scope>NUCLEOTIDE SEQUENCE [LARGE SCALE GENOMIC DNA]</scope>
    <source>
        <strain evidence="3 4">ABBL072</strain>
    </source>
</reference>
<evidence type="ECO:0000256" key="1">
    <source>
        <dbReference type="SAM" id="Coils"/>
    </source>
</evidence>
<dbReference type="Proteomes" id="UP000051449">
    <property type="component" value="Unassembled WGS sequence"/>
</dbReference>
<comment type="caution">
    <text evidence="3">The sequence shown here is derived from an EMBL/GenBank/DDBJ whole genome shotgun (WGS) entry which is preliminary data.</text>
</comment>
<dbReference type="AlphaFoldDB" id="A0AAP1ADE3"/>
<accession>A0AAP1ADE3</accession>
<dbReference type="Pfam" id="PF02463">
    <property type="entry name" value="SMC_N"/>
    <property type="match status" value="1"/>
</dbReference>
<dbReference type="RefSeq" id="WP_000395295.1">
    <property type="nucleotide sequence ID" value="NZ_CAJHHT010000013.1"/>
</dbReference>
<feature type="coiled-coil region" evidence="1">
    <location>
        <begin position="265"/>
        <end position="295"/>
    </location>
</feature>
<sequence>MEFLTLKINNFLTIGEARLDLANRGLLLVQGENKDNSSADSNGSGKSSIVDALCWCLYGTTARDVTGDLVINKTAKKDCAVELTIHDNGQCYKIARHRKHATHKNALIVLKTDIYGNELPNGNITKGTDKETQELVVDIVGSTLDVFMSSVYAGQEMMPNLPALTDKNLKVLIEEAAGIQVLEQAHTIAKRKLAEVKAKLSNKLTIRDNFATVLATMQSQLAETQAKLKQFDDTKESRARAVLSEALPLKKAIEDIKVQMGNTDINALNAEKQSIETAISKAEDLVNEAKKLTQIRDDLGIKYRITNNNYSSLKTNLNNLATKIRGIDGLVGTPCTQCGKEYCASDLQQARSVQMNQAQVAKQDALKAKAEMEQVKAEFEAAEKNLNDFLQNNSLDVRKLYADKAAVEGAIAAFTSSSSEIDRNLKDIERIKKRAKDVMNEANPFSAMEADQQAKIADYIAKNSAIDQEVQELQALVELHEHAVLIYGPSGVRAHILDTVTPFLNERTEDYLGALTDGNTHAVWSTLTLNSKKELKEKFTIDVRDNTGGESFKGLSGGEKRKVRLATALALQDLVASRATKPISLFIGDEIDDALDKSGLERLMGVLERKARERGTVIVVSHSELRDWIDDVVVVTKENGYSTVSGANLV</sequence>
<gene>
    <name evidence="3" type="ORF">APD33_13390</name>
</gene>
<evidence type="ECO:0000259" key="2">
    <source>
        <dbReference type="Pfam" id="PF02463"/>
    </source>
</evidence>
<dbReference type="PANTHER" id="PTHR32114">
    <property type="entry name" value="ABC TRANSPORTER ABCH.3"/>
    <property type="match status" value="1"/>
</dbReference>
<keyword evidence="1" id="KW-0175">Coiled coil</keyword>
<feature type="coiled-coil region" evidence="1">
    <location>
        <begin position="355"/>
        <end position="392"/>
    </location>
</feature>
<dbReference type="InterPro" id="IPR003395">
    <property type="entry name" value="RecF/RecN/SMC_N"/>
</dbReference>
<evidence type="ECO:0000313" key="3">
    <source>
        <dbReference type="EMBL" id="KQE03603.1"/>
    </source>
</evidence>
<evidence type="ECO:0000313" key="4">
    <source>
        <dbReference type="Proteomes" id="UP000051449"/>
    </source>
</evidence>